<dbReference type="RefSeq" id="WP_131124683.1">
    <property type="nucleotide sequence ID" value="NZ_SIXH01000232.1"/>
</dbReference>
<evidence type="ECO:0000256" key="1">
    <source>
        <dbReference type="SAM" id="MobiDB-lite"/>
    </source>
</evidence>
<reference evidence="3 4" key="1">
    <citation type="submission" date="2019-02" db="EMBL/GenBank/DDBJ databases">
        <title>Draft Genome Sequence of Streptomyces sp. AM-2504, identified by 16S rRNA comparative analysis as a Streptomyces Kasugaensis strain.</title>
        <authorList>
            <person name="Napolioni V."/>
            <person name="Giuliodori A.M."/>
            <person name="Spurio R."/>
            <person name="Fabbretti A."/>
        </authorList>
    </citation>
    <scope>NUCLEOTIDE SEQUENCE [LARGE SCALE GENOMIC DNA]</scope>
    <source>
        <strain evidence="3 4">AM-2504</strain>
    </source>
</reference>
<gene>
    <name evidence="3" type="ORF">EYS09_23030</name>
</gene>
<comment type="caution">
    <text evidence="3">The sequence shown here is derived from an EMBL/GenBank/DDBJ whole genome shotgun (WGS) entry which is preliminary data.</text>
</comment>
<evidence type="ECO:0000313" key="3">
    <source>
        <dbReference type="EMBL" id="TBO57367.1"/>
    </source>
</evidence>
<dbReference type="Proteomes" id="UP000292452">
    <property type="component" value="Unassembled WGS sequence"/>
</dbReference>
<feature type="region of interest" description="Disordered" evidence="1">
    <location>
        <begin position="26"/>
        <end position="51"/>
    </location>
</feature>
<sequence length="131" mass="14705">MTGASRRKGPPPWRAVRSRTCIRAAAGPRTVRSGSEHHHGRGPLRTARRHRRTCPEIAIRRRTSPRCGVRRARTIAIRLGTQPRRLSGVVVPSARAAQRSLFRRVLLYITVTILVLCFMVLVVYLGRHAGT</sequence>
<protein>
    <submittedName>
        <fullName evidence="3">Uncharacterized protein</fullName>
    </submittedName>
</protein>
<evidence type="ECO:0000256" key="2">
    <source>
        <dbReference type="SAM" id="Phobius"/>
    </source>
</evidence>
<evidence type="ECO:0000313" key="4">
    <source>
        <dbReference type="Proteomes" id="UP000292452"/>
    </source>
</evidence>
<keyword evidence="2" id="KW-1133">Transmembrane helix</keyword>
<keyword evidence="2" id="KW-0472">Membrane</keyword>
<organism evidence="3 4">
    <name type="scientific">Streptomyces kasugaensis</name>
    <dbReference type="NCBI Taxonomy" id="1946"/>
    <lineage>
        <taxon>Bacteria</taxon>
        <taxon>Bacillati</taxon>
        <taxon>Actinomycetota</taxon>
        <taxon>Actinomycetes</taxon>
        <taxon>Kitasatosporales</taxon>
        <taxon>Streptomycetaceae</taxon>
        <taxon>Streptomyces</taxon>
    </lineage>
</organism>
<accession>A0A4Q9HR02</accession>
<feature type="compositionally biased region" description="Basic residues" evidence="1">
    <location>
        <begin position="38"/>
        <end position="51"/>
    </location>
</feature>
<name>A0A4Q9HR02_STRKA</name>
<proteinExistence type="predicted"/>
<feature type="transmembrane region" description="Helical" evidence="2">
    <location>
        <begin position="105"/>
        <end position="125"/>
    </location>
</feature>
<keyword evidence="2" id="KW-0812">Transmembrane</keyword>
<dbReference type="AlphaFoldDB" id="A0A4Q9HR02"/>
<dbReference type="EMBL" id="SIXH01000232">
    <property type="protein sequence ID" value="TBO57367.1"/>
    <property type="molecule type" value="Genomic_DNA"/>
</dbReference>
<keyword evidence="4" id="KW-1185">Reference proteome</keyword>